<feature type="region of interest" description="Disordered" evidence="6">
    <location>
        <begin position="556"/>
        <end position="579"/>
    </location>
</feature>
<dbReference type="GO" id="GO:0032040">
    <property type="term" value="C:small-subunit processome"/>
    <property type="evidence" value="ECO:0007669"/>
    <property type="project" value="TreeGrafter"/>
</dbReference>
<dbReference type="AlphaFoldDB" id="K2MC55"/>
<dbReference type="Gene3D" id="2.130.10.10">
    <property type="entry name" value="YVTN repeat-like/Quinoprotein amine dehydrogenase"/>
    <property type="match status" value="1"/>
</dbReference>
<feature type="region of interest" description="Disordered" evidence="6">
    <location>
        <begin position="1"/>
        <end position="58"/>
    </location>
</feature>
<feature type="repeat" description="WD" evidence="5">
    <location>
        <begin position="421"/>
        <end position="462"/>
    </location>
</feature>
<evidence type="ECO:0000256" key="1">
    <source>
        <dbReference type="ARBA" id="ARBA00004123"/>
    </source>
</evidence>
<evidence type="ECO:0000313" key="8">
    <source>
        <dbReference type="Proteomes" id="UP000007350"/>
    </source>
</evidence>
<feature type="region of interest" description="Disordered" evidence="6">
    <location>
        <begin position="615"/>
        <end position="697"/>
    </location>
</feature>
<dbReference type="PANTHER" id="PTHR19865">
    <property type="entry name" value="U3 SMALL NUCLEOLAR RNA INTERACTING PROTEIN 2"/>
    <property type="match status" value="1"/>
</dbReference>
<evidence type="ECO:0000256" key="4">
    <source>
        <dbReference type="ARBA" id="ARBA00023242"/>
    </source>
</evidence>
<dbReference type="SMART" id="SM00320">
    <property type="entry name" value="WD40"/>
    <property type="match status" value="6"/>
</dbReference>
<evidence type="ECO:0000313" key="7">
    <source>
        <dbReference type="EMBL" id="EKF32788.1"/>
    </source>
</evidence>
<feature type="compositionally biased region" description="Basic and acidic residues" evidence="6">
    <location>
        <begin position="565"/>
        <end position="575"/>
    </location>
</feature>
<name>K2MC55_TRYCR</name>
<dbReference type="InterPro" id="IPR036322">
    <property type="entry name" value="WD40_repeat_dom_sf"/>
</dbReference>
<dbReference type="InterPro" id="IPR039241">
    <property type="entry name" value="Rrp9-like"/>
</dbReference>
<dbReference type="PROSITE" id="PS50082">
    <property type="entry name" value="WD_REPEATS_2"/>
    <property type="match status" value="2"/>
</dbReference>
<keyword evidence="2 5" id="KW-0853">WD repeat</keyword>
<sequence>MLARKKAERKHAIAVTASAERKRKLKRMRPDAKGEKDDEREKTGKVGKRHRTSEEEDHTVDPMLVTAENPADVLRAIGDHVNTRLQKLEFDDDLDADLFDEQQRQLREEAAIAAGTKSRVLSTAISIFLRQQEEQNQSVKMLRVGHNSNALTTVCGLGSDLVVFGDKSGSVYMAELRGGPSPPLSSNSSQKTLLSPCLPAAVLSIAVSDTSGLRPSQRALFERSTVDTSVTSYIAAGGADGTISIWVTSTRKHMGFLSMHRSAVTGLAFRHDTLYSCSSDETLRVWSVPQMICQDKLFGHQGRVLGIHCLKRERCATVGEDGTMRFWKVDAATQQEFPTHSYFGVKVVLECVTMVNENVVLCGASNGALLLYDINKRKPLAVQEVAHGYGFVGDGTGLEKVVVAAQLEKASGNGEEQREERRRNANPITAVASIPYSDVAASASYDGNVRLWRIATPETGKKCSPTVDQAQTGAVTKTTFECFASIPISAIVTSLYFTTSGDALFLGCGKEPRLGRWVVQRSALNAAYVVPLDDARLRAFAACADVEHIPAMLYGFDDEEDDDHGEEKDDGRENDLPGSIDLIERNGALQANEGSDNDSDVGSGLFTLGEDGQMQFIAPPGADATDETAAVKKKKKGIKAKREKNVSSRGAGANNEKKVRRMKREAENRQTHQPAGDLPQPQRRKKKRRANPKAAKE</sequence>
<dbReference type="Pfam" id="PF00400">
    <property type="entry name" value="WD40"/>
    <property type="match status" value="2"/>
</dbReference>
<accession>K2MC55</accession>
<dbReference type="PROSITE" id="PS50294">
    <property type="entry name" value="WD_REPEATS_REGION"/>
    <property type="match status" value="1"/>
</dbReference>
<evidence type="ECO:0000256" key="3">
    <source>
        <dbReference type="ARBA" id="ARBA00022737"/>
    </source>
</evidence>
<dbReference type="InterPro" id="IPR001680">
    <property type="entry name" value="WD40_rpt"/>
</dbReference>
<keyword evidence="8" id="KW-1185">Reference proteome</keyword>
<dbReference type="EMBL" id="AHKC01009602">
    <property type="protein sequence ID" value="EKF32788.1"/>
    <property type="molecule type" value="Genomic_DNA"/>
</dbReference>
<proteinExistence type="predicted"/>
<dbReference type="GO" id="GO:0034511">
    <property type="term" value="F:U3 snoRNA binding"/>
    <property type="evidence" value="ECO:0007669"/>
    <property type="project" value="InterPro"/>
</dbReference>
<dbReference type="Proteomes" id="UP000007350">
    <property type="component" value="Unassembled WGS sequence"/>
</dbReference>
<dbReference type="OrthoDB" id="189968at2759"/>
<keyword evidence="3" id="KW-0677">Repeat</keyword>
<organism evidence="7 8">
    <name type="scientific">Trypanosoma cruzi marinkellei</name>
    <dbReference type="NCBI Taxonomy" id="85056"/>
    <lineage>
        <taxon>Eukaryota</taxon>
        <taxon>Discoba</taxon>
        <taxon>Euglenozoa</taxon>
        <taxon>Kinetoplastea</taxon>
        <taxon>Metakinetoplastina</taxon>
        <taxon>Trypanosomatida</taxon>
        <taxon>Trypanosomatidae</taxon>
        <taxon>Trypanosoma</taxon>
        <taxon>Schizotrypanum</taxon>
    </lineage>
</organism>
<feature type="compositionally biased region" description="Basic and acidic residues" evidence="6">
    <location>
        <begin position="28"/>
        <end position="44"/>
    </location>
</feature>
<comment type="subcellular location">
    <subcellularLocation>
        <location evidence="1">Nucleus</location>
    </subcellularLocation>
</comment>
<comment type="caution">
    <text evidence="7">The sequence shown here is derived from an EMBL/GenBank/DDBJ whole genome shotgun (WGS) entry which is preliminary data.</text>
</comment>
<protein>
    <recommendedName>
        <fullName evidence="9">Guanine nucleotide-binding protein subunit beta-like protein</fullName>
    </recommendedName>
</protein>
<dbReference type="SUPFAM" id="SSF50978">
    <property type="entry name" value="WD40 repeat-like"/>
    <property type="match status" value="1"/>
</dbReference>
<evidence type="ECO:0000256" key="2">
    <source>
        <dbReference type="ARBA" id="ARBA00022574"/>
    </source>
</evidence>
<feature type="compositionally biased region" description="Basic residues" evidence="6">
    <location>
        <begin position="631"/>
        <end position="642"/>
    </location>
</feature>
<gene>
    <name evidence="7" type="ORF">MOQ_003356</name>
</gene>
<evidence type="ECO:0000256" key="6">
    <source>
        <dbReference type="SAM" id="MobiDB-lite"/>
    </source>
</evidence>
<keyword evidence="4" id="KW-0539">Nucleus</keyword>
<feature type="repeat" description="WD" evidence="5">
    <location>
        <begin position="257"/>
        <end position="288"/>
    </location>
</feature>
<evidence type="ECO:0008006" key="9">
    <source>
        <dbReference type="Google" id="ProtNLM"/>
    </source>
</evidence>
<feature type="compositionally biased region" description="Basic residues" evidence="6">
    <location>
        <begin position="682"/>
        <end position="691"/>
    </location>
</feature>
<dbReference type="InterPro" id="IPR015943">
    <property type="entry name" value="WD40/YVTN_repeat-like_dom_sf"/>
</dbReference>
<evidence type="ECO:0000256" key="5">
    <source>
        <dbReference type="PROSITE-ProRule" id="PRU00221"/>
    </source>
</evidence>
<dbReference type="PANTHER" id="PTHR19865:SF0">
    <property type="entry name" value="U3 SMALL NUCLEOLAR RNA-INTERACTING PROTEIN 2"/>
    <property type="match status" value="1"/>
</dbReference>
<reference evidence="7 8" key="1">
    <citation type="journal article" date="2012" name="BMC Genomics">
        <title>Comparative genomic analysis of human infective Trypanosoma cruzi lineages with the bat-restricted subspecies T. cruzi marinkellei.</title>
        <authorList>
            <person name="Franzen O."/>
            <person name="Talavera-Lopez C."/>
            <person name="Ochaya S."/>
            <person name="Butler C.E."/>
            <person name="Messenger L.A."/>
            <person name="Lewis M.D."/>
            <person name="Llewellyn M.S."/>
            <person name="Marinkelle C.J."/>
            <person name="Tyler K.M."/>
            <person name="Miles M.A."/>
            <person name="Andersson B."/>
        </authorList>
    </citation>
    <scope>NUCLEOTIDE SEQUENCE [LARGE SCALE GENOMIC DNA]</scope>
    <source>
        <strain evidence="7 8">B7</strain>
    </source>
</reference>